<dbReference type="EMBL" id="AAHJBI010000018">
    <property type="protein sequence ID" value="EBW7229618.1"/>
    <property type="molecule type" value="Genomic_DNA"/>
</dbReference>
<dbReference type="AlphaFoldDB" id="A0A3V5ULR3"/>
<dbReference type="InterPro" id="IPR027417">
    <property type="entry name" value="P-loop_NTPase"/>
</dbReference>
<dbReference type="RefSeq" id="WP_038389907.1">
    <property type="nucleotide sequence ID" value="NZ_CP075115.1"/>
</dbReference>
<reference evidence="4" key="4">
    <citation type="submission" date="2021-05" db="EMBL/GenBank/DDBJ databases">
        <title>Whole genome PacBio Sequel sequence of Salmonella enterica subsp. enterica.</title>
        <authorList>
            <person name="Hoffmann M."/>
            <person name="Balkey M."/>
            <person name="Luo Y."/>
        </authorList>
    </citation>
    <scope>NUCLEOTIDE SEQUENCE</scope>
    <source>
        <strain evidence="4">CFSAN059883</strain>
    </source>
</reference>
<organism evidence="2">
    <name type="scientific">Salmonella enterica subsp. enterica serovar Eastbourne</name>
    <dbReference type="NCBI Taxonomy" id="486993"/>
    <lineage>
        <taxon>Bacteria</taxon>
        <taxon>Pseudomonadati</taxon>
        <taxon>Pseudomonadota</taxon>
        <taxon>Gammaproteobacteria</taxon>
        <taxon>Enterobacterales</taxon>
        <taxon>Enterobacteriaceae</taxon>
        <taxon>Salmonella</taxon>
    </lineage>
</organism>
<reference evidence="2" key="2">
    <citation type="submission" date="2018-06" db="EMBL/GenBank/DDBJ databases">
        <authorList>
            <person name="Ashton P.M."/>
            <person name="Dallman T."/>
            <person name="Nair S."/>
            <person name="De Pinna E."/>
            <person name="Peters T."/>
            <person name="Grant K."/>
        </authorList>
    </citation>
    <scope>NUCLEOTIDE SEQUENCE</scope>
    <source>
        <strain evidence="2">388684</strain>
    </source>
</reference>
<proteinExistence type="predicted"/>
<protein>
    <recommendedName>
        <fullName evidence="5">Rad50/SbcC-type AAA domain-containing protein</fullName>
    </recommendedName>
</protein>
<feature type="coiled-coil region" evidence="1">
    <location>
        <begin position="463"/>
        <end position="490"/>
    </location>
</feature>
<dbReference type="EMBL" id="AAKOJH010000003">
    <property type="protein sequence ID" value="ECT9439860.1"/>
    <property type="molecule type" value="Genomic_DNA"/>
</dbReference>
<name>A0A3V5ULR3_SALET</name>
<reference evidence="3" key="3">
    <citation type="submission" date="2018-07" db="EMBL/GenBank/DDBJ databases">
        <authorList>
            <consortium name="PulseNet: The National Subtyping Network for Foodborne Disease Surveillance"/>
            <person name="Tarr C.L."/>
            <person name="Trees E."/>
            <person name="Katz L.S."/>
            <person name="Carleton-Romer H.A."/>
            <person name="Stroika S."/>
            <person name="Kucerova Z."/>
            <person name="Roache K.F."/>
            <person name="Sabol A.L."/>
            <person name="Besser J."/>
            <person name="Gerner-Smidt P."/>
        </authorList>
    </citation>
    <scope>NUCLEOTIDE SEQUENCE</scope>
    <source>
        <strain evidence="3">PNUSAS018743</strain>
    </source>
</reference>
<dbReference type="Gene3D" id="3.40.50.300">
    <property type="entry name" value="P-loop containing nucleotide triphosphate hydrolases"/>
    <property type="match status" value="1"/>
</dbReference>
<evidence type="ECO:0000256" key="1">
    <source>
        <dbReference type="SAM" id="Coils"/>
    </source>
</evidence>
<sequence>MIKKPSYLKLNRLVITKAGKQLYDEKFHDGINIIRGEHSVGKSTILDMIFYVLGGELKKDDWKYPADECSNVNAEITINDRIITLTRPVDPSGAVPHIKIYEGEYDKAMKDADGWLDYGSRRSNERLSFSEMMFELFDWGQYKSDSYQNLTMHQIMRLIYLSQSSDSNRIFRKESTRSDNENTRTAIAEFLFGLDDLETHSVRQNLLKYERDYENTGTELRAYFELLGNDASLTVEIINELLNEKYIELSEIDSKKEILLRSTDNVDSNNEYNLAIERNDILLKIQSLTNKISLNNNELNSNKTEIQDCLLFGQNLVYRLKSLNESQETYKSLGRISFEYCPCCLTPISEHDNTDNDSGCALCKSTVNNSSLEEKYIESLNELQYQQRQNDKIIEKLYGSAEYIEGYTQELRKELESLQNRLFEINLVSNHRELAITSIIEERTAKLIEINSLQDKIDSIAKVDDLKLKREDIAKQMENCRSRIAALEAKSQHRKEYVYSKLSEFSTFILEGDSGNEELFKTATQLSSEIDFAKDRWLLNERVNYSDSSNVVKKAALHLAFLIFSIVDSACRYPRFSIMDFECGDINEARSHNLQKLITTSLSNSKGFQLIMTTSKIDSSLNNNTYGVGRYYDKNDYILKI</sequence>
<gene>
    <name evidence="4" type="ORF">CCO38_05315</name>
    <name evidence="3" type="ORF">CHP00_13605</name>
    <name evidence="2" type="ORF">DQC50_11050</name>
</gene>
<reference evidence="4" key="1">
    <citation type="submission" date="2017-08" db="EMBL/GenBank/DDBJ databases">
        <authorList>
            <person name="Fashae K."/>
        </authorList>
    </citation>
    <scope>NUCLEOTIDE SEQUENCE</scope>
    <source>
        <strain evidence="4">CFSAN059883</strain>
    </source>
</reference>
<evidence type="ECO:0000313" key="4">
    <source>
        <dbReference type="EMBL" id="QVZ26965.1"/>
    </source>
</evidence>
<accession>A0A3V5ULR3</accession>
<dbReference type="EMBL" id="CP075115">
    <property type="protein sequence ID" value="QVZ26965.1"/>
    <property type="molecule type" value="Genomic_DNA"/>
</dbReference>
<evidence type="ECO:0000313" key="3">
    <source>
        <dbReference type="EMBL" id="ECT9439860.1"/>
    </source>
</evidence>
<evidence type="ECO:0000313" key="2">
    <source>
        <dbReference type="EMBL" id="EBW7229618.1"/>
    </source>
</evidence>
<evidence type="ECO:0008006" key="5">
    <source>
        <dbReference type="Google" id="ProtNLM"/>
    </source>
</evidence>
<keyword evidence="1" id="KW-0175">Coiled coil</keyword>